<feature type="transmembrane region" description="Helical" evidence="2">
    <location>
        <begin position="20"/>
        <end position="39"/>
    </location>
</feature>
<name>A0ABP7R9B4_9BACT</name>
<organism evidence="3 4">
    <name type="scientific">Hymenobacter fastidiosus</name>
    <dbReference type="NCBI Taxonomy" id="486264"/>
    <lineage>
        <taxon>Bacteria</taxon>
        <taxon>Pseudomonadati</taxon>
        <taxon>Bacteroidota</taxon>
        <taxon>Cytophagia</taxon>
        <taxon>Cytophagales</taxon>
        <taxon>Hymenobacteraceae</taxon>
        <taxon>Hymenobacter</taxon>
    </lineage>
</organism>
<accession>A0ABP7R9B4</accession>
<evidence type="ECO:0000256" key="1">
    <source>
        <dbReference type="SAM" id="MobiDB-lite"/>
    </source>
</evidence>
<evidence type="ECO:0000313" key="3">
    <source>
        <dbReference type="EMBL" id="GAA3994412.1"/>
    </source>
</evidence>
<sequence>MHAPTTVPLLRRLVRELAYLLFQGALLLAFVGRSAAGLWSPFRLGGDERQTTPTRPRPRARLTHNPALG</sequence>
<evidence type="ECO:0000256" key="2">
    <source>
        <dbReference type="SAM" id="Phobius"/>
    </source>
</evidence>
<protein>
    <submittedName>
        <fullName evidence="3">Uncharacterized protein</fullName>
    </submittedName>
</protein>
<feature type="region of interest" description="Disordered" evidence="1">
    <location>
        <begin position="43"/>
        <end position="69"/>
    </location>
</feature>
<keyword evidence="4" id="KW-1185">Reference proteome</keyword>
<dbReference type="Proteomes" id="UP001500567">
    <property type="component" value="Unassembled WGS sequence"/>
</dbReference>
<keyword evidence="2" id="KW-0812">Transmembrane</keyword>
<keyword evidence="2" id="KW-0472">Membrane</keyword>
<keyword evidence="2" id="KW-1133">Transmembrane helix</keyword>
<reference evidence="4" key="1">
    <citation type="journal article" date="2019" name="Int. J. Syst. Evol. Microbiol.">
        <title>The Global Catalogue of Microorganisms (GCM) 10K type strain sequencing project: providing services to taxonomists for standard genome sequencing and annotation.</title>
        <authorList>
            <consortium name="The Broad Institute Genomics Platform"/>
            <consortium name="The Broad Institute Genome Sequencing Center for Infectious Disease"/>
            <person name="Wu L."/>
            <person name="Ma J."/>
        </authorList>
    </citation>
    <scope>NUCLEOTIDE SEQUENCE [LARGE SCALE GENOMIC DNA]</scope>
    <source>
        <strain evidence="4">JCM 17224</strain>
    </source>
</reference>
<dbReference type="RefSeq" id="WP_345070234.1">
    <property type="nucleotide sequence ID" value="NZ_BAABDJ010000001.1"/>
</dbReference>
<proteinExistence type="predicted"/>
<gene>
    <name evidence="3" type="ORF">GCM10022408_00980</name>
</gene>
<comment type="caution">
    <text evidence="3">The sequence shown here is derived from an EMBL/GenBank/DDBJ whole genome shotgun (WGS) entry which is preliminary data.</text>
</comment>
<evidence type="ECO:0000313" key="4">
    <source>
        <dbReference type="Proteomes" id="UP001500567"/>
    </source>
</evidence>
<dbReference type="EMBL" id="BAABDJ010000001">
    <property type="protein sequence ID" value="GAA3994412.1"/>
    <property type="molecule type" value="Genomic_DNA"/>
</dbReference>